<keyword evidence="2" id="KW-1185">Reference proteome</keyword>
<accession>A0A1D2M857</accession>
<name>A0A1D2M857_ORCCI</name>
<dbReference type="EMBL" id="LJIJ01002916">
    <property type="protein sequence ID" value="ODM89094.1"/>
    <property type="molecule type" value="Genomic_DNA"/>
</dbReference>
<dbReference type="AlphaFoldDB" id="A0A1D2M857"/>
<organism evidence="1 2">
    <name type="scientific">Orchesella cincta</name>
    <name type="common">Springtail</name>
    <name type="synonym">Podura cincta</name>
    <dbReference type="NCBI Taxonomy" id="48709"/>
    <lineage>
        <taxon>Eukaryota</taxon>
        <taxon>Metazoa</taxon>
        <taxon>Ecdysozoa</taxon>
        <taxon>Arthropoda</taxon>
        <taxon>Hexapoda</taxon>
        <taxon>Collembola</taxon>
        <taxon>Entomobryomorpha</taxon>
        <taxon>Entomobryoidea</taxon>
        <taxon>Orchesellidae</taxon>
        <taxon>Orchesellinae</taxon>
        <taxon>Orchesella</taxon>
    </lineage>
</organism>
<evidence type="ECO:0000313" key="2">
    <source>
        <dbReference type="Proteomes" id="UP000094527"/>
    </source>
</evidence>
<sequence>RKRVPKYCDNFGIVLREFGQSGKVGALTVQRKFTCTLLMKAQCTAKPKLFKEGKTDYLRFHYEEWQQRLGIEPHETFMLYDLLLTLSYNNQHFTIHHFNSFL</sequence>
<comment type="caution">
    <text evidence="1">The sequence shown here is derived from an EMBL/GenBank/DDBJ whole genome shotgun (WGS) entry which is preliminary data.</text>
</comment>
<gene>
    <name evidence="1" type="ORF">Ocin01_17588</name>
</gene>
<proteinExistence type="predicted"/>
<evidence type="ECO:0000313" key="1">
    <source>
        <dbReference type="EMBL" id="ODM89094.1"/>
    </source>
</evidence>
<protein>
    <submittedName>
        <fullName evidence="1">Uncharacterized protein</fullName>
    </submittedName>
</protein>
<feature type="non-terminal residue" evidence="1">
    <location>
        <position position="1"/>
    </location>
</feature>
<reference evidence="1 2" key="1">
    <citation type="journal article" date="2016" name="Genome Biol. Evol.">
        <title>Gene Family Evolution Reflects Adaptation to Soil Environmental Stressors in the Genome of the Collembolan Orchesella cincta.</title>
        <authorList>
            <person name="Faddeeva-Vakhrusheva A."/>
            <person name="Derks M.F."/>
            <person name="Anvar S.Y."/>
            <person name="Agamennone V."/>
            <person name="Suring W."/>
            <person name="Smit S."/>
            <person name="van Straalen N.M."/>
            <person name="Roelofs D."/>
        </authorList>
    </citation>
    <scope>NUCLEOTIDE SEQUENCE [LARGE SCALE GENOMIC DNA]</scope>
    <source>
        <tissue evidence="1">Mixed pool</tissue>
    </source>
</reference>
<dbReference type="Proteomes" id="UP000094527">
    <property type="component" value="Unassembled WGS sequence"/>
</dbReference>